<protein>
    <submittedName>
        <fullName evidence="1">Uncharacterized protein</fullName>
    </submittedName>
</protein>
<accession>A0A0E9ULR5</accession>
<reference evidence="1" key="2">
    <citation type="journal article" date="2015" name="Fish Shellfish Immunol.">
        <title>Early steps in the European eel (Anguilla anguilla)-Vibrio vulnificus interaction in the gills: Role of the RtxA13 toxin.</title>
        <authorList>
            <person name="Callol A."/>
            <person name="Pajuelo D."/>
            <person name="Ebbesson L."/>
            <person name="Teles M."/>
            <person name="MacKenzie S."/>
            <person name="Amaro C."/>
        </authorList>
    </citation>
    <scope>NUCLEOTIDE SEQUENCE</scope>
</reference>
<proteinExistence type="predicted"/>
<sequence>MWKVWSGLHFKGSPKKDFVESPLYSSPGTIVLSYEHFHHTSVLSLSSFSLS</sequence>
<dbReference type="EMBL" id="GBXM01042679">
    <property type="protein sequence ID" value="JAH65898.1"/>
    <property type="molecule type" value="Transcribed_RNA"/>
</dbReference>
<name>A0A0E9ULR5_ANGAN</name>
<evidence type="ECO:0000313" key="1">
    <source>
        <dbReference type="EMBL" id="JAH65898.1"/>
    </source>
</evidence>
<dbReference type="AlphaFoldDB" id="A0A0E9ULR5"/>
<reference evidence="1" key="1">
    <citation type="submission" date="2014-11" db="EMBL/GenBank/DDBJ databases">
        <authorList>
            <person name="Amaro Gonzalez C."/>
        </authorList>
    </citation>
    <scope>NUCLEOTIDE SEQUENCE</scope>
</reference>
<organism evidence="1">
    <name type="scientific">Anguilla anguilla</name>
    <name type="common">European freshwater eel</name>
    <name type="synonym">Muraena anguilla</name>
    <dbReference type="NCBI Taxonomy" id="7936"/>
    <lineage>
        <taxon>Eukaryota</taxon>
        <taxon>Metazoa</taxon>
        <taxon>Chordata</taxon>
        <taxon>Craniata</taxon>
        <taxon>Vertebrata</taxon>
        <taxon>Euteleostomi</taxon>
        <taxon>Actinopterygii</taxon>
        <taxon>Neopterygii</taxon>
        <taxon>Teleostei</taxon>
        <taxon>Anguilliformes</taxon>
        <taxon>Anguillidae</taxon>
        <taxon>Anguilla</taxon>
    </lineage>
</organism>